<feature type="transmembrane region" description="Helical" evidence="1">
    <location>
        <begin position="55"/>
        <end position="74"/>
    </location>
</feature>
<evidence type="ECO:0000313" key="2">
    <source>
        <dbReference type="EMBL" id="OOQ54019.1"/>
    </source>
</evidence>
<name>A0AAE7CJ23_STRAT</name>
<keyword evidence="1" id="KW-0812">Transmembrane</keyword>
<keyword evidence="1" id="KW-1133">Transmembrane helix</keyword>
<evidence type="ECO:0000313" key="4">
    <source>
        <dbReference type="Proteomes" id="UP000190306"/>
    </source>
</evidence>
<accession>A0AAE7CJ23</accession>
<dbReference type="Proteomes" id="UP000190306">
    <property type="component" value="Chromosome"/>
</dbReference>
<evidence type="ECO:0000256" key="1">
    <source>
        <dbReference type="SAM" id="Phobius"/>
    </source>
</evidence>
<protein>
    <submittedName>
        <fullName evidence="3">DUF2269 domain-containing protein</fullName>
    </submittedName>
</protein>
<dbReference type="RefSeq" id="WP_053625507.1">
    <property type="nucleotide sequence ID" value="NZ_CM007717.1"/>
</dbReference>
<dbReference type="EMBL" id="LHQL01000005">
    <property type="protein sequence ID" value="OOQ54019.1"/>
    <property type="molecule type" value="Genomic_DNA"/>
</dbReference>
<feature type="transmembrane region" description="Helical" evidence="1">
    <location>
        <begin position="86"/>
        <end position="106"/>
    </location>
</feature>
<dbReference type="Proteomes" id="UP000502504">
    <property type="component" value="Chromosome"/>
</dbReference>
<gene>
    <name evidence="2" type="ORF">AFM16_05305</name>
    <name evidence="3" type="ORF">HCX60_05420</name>
</gene>
<feature type="transmembrane region" description="Helical" evidence="1">
    <location>
        <begin position="131"/>
        <end position="150"/>
    </location>
</feature>
<sequence length="173" mass="18557">MAASAPVRKTALVAHIGASVGWLGAVFCFLTLAVVGVSSSEADVVRGVYRVMEPVAWFTLVPLAFASLVTGLVQSWVTPWGMLRHYWVLFKLAITVVCTGVLLLYMPTFEAMAQIAATDAPAEAVRNPSPLFHAALALVALAAAMVLSVFKPKGLTRYGWRRRTQRISVAPSA</sequence>
<evidence type="ECO:0000313" key="5">
    <source>
        <dbReference type="Proteomes" id="UP000502504"/>
    </source>
</evidence>
<feature type="transmembrane region" description="Helical" evidence="1">
    <location>
        <begin position="12"/>
        <end position="35"/>
    </location>
</feature>
<dbReference type="EMBL" id="CP050692">
    <property type="protein sequence ID" value="QIT43025.1"/>
    <property type="molecule type" value="Genomic_DNA"/>
</dbReference>
<reference evidence="3 5" key="2">
    <citation type="submission" date="2020-03" db="EMBL/GenBank/DDBJ databases">
        <title>Is there a link between lipid content and antibiotic production in Streptomyces?</title>
        <authorList>
            <person name="David M."/>
            <person name="Lejeune C."/>
            <person name="Abreu S."/>
            <person name="Thibessard A."/>
            <person name="Leblond P."/>
            <person name="Chaminade P."/>
            <person name="Virolle M.-J."/>
        </authorList>
    </citation>
    <scope>NUCLEOTIDE SEQUENCE [LARGE SCALE GENOMIC DNA]</scope>
    <source>
        <strain evidence="3 5">DSM 41481</strain>
    </source>
</reference>
<organism evidence="3 5">
    <name type="scientific">Streptomyces antibioticus</name>
    <dbReference type="NCBI Taxonomy" id="1890"/>
    <lineage>
        <taxon>Bacteria</taxon>
        <taxon>Bacillati</taxon>
        <taxon>Actinomycetota</taxon>
        <taxon>Actinomycetes</taxon>
        <taxon>Kitasatosporales</taxon>
        <taxon>Streptomycetaceae</taxon>
        <taxon>Streptomyces</taxon>
    </lineage>
</organism>
<dbReference type="AlphaFoldDB" id="A0AAE7CJ23"/>
<proteinExistence type="predicted"/>
<keyword evidence="1" id="KW-0472">Membrane</keyword>
<evidence type="ECO:0000313" key="3">
    <source>
        <dbReference type="EMBL" id="QIT43025.1"/>
    </source>
</evidence>
<keyword evidence="4" id="KW-1185">Reference proteome</keyword>
<reference evidence="2 4" key="1">
    <citation type="submission" date="2015-07" db="EMBL/GenBank/DDBJ databases">
        <title>Draft Genome Sequence of Streptomyces antibioticus, IMRU 3720 reveals insights in the evolution of actinomycin biosynthetic gene clusters in Streptomyces.</title>
        <authorList>
            <person name="Crnovcic I."/>
            <person name="Ruckert C."/>
            <person name="Kalinowksi J."/>
            <person name="Keller U."/>
        </authorList>
    </citation>
    <scope>NUCLEOTIDE SEQUENCE [LARGE SCALE GENOMIC DNA]</scope>
    <source>
        <strain evidence="2 4">DSM 41481</strain>
    </source>
</reference>